<feature type="region of interest" description="Disordered" evidence="1">
    <location>
        <begin position="323"/>
        <end position="380"/>
    </location>
</feature>
<organism evidence="2 3">
    <name type="scientific">Bodo saltans</name>
    <name type="common">Flagellated protozoan</name>
    <dbReference type="NCBI Taxonomy" id="75058"/>
    <lineage>
        <taxon>Eukaryota</taxon>
        <taxon>Discoba</taxon>
        <taxon>Euglenozoa</taxon>
        <taxon>Kinetoplastea</taxon>
        <taxon>Metakinetoplastina</taxon>
        <taxon>Eubodonida</taxon>
        <taxon>Bodonidae</taxon>
        <taxon>Bodo</taxon>
    </lineage>
</organism>
<feature type="compositionally biased region" description="Low complexity" evidence="1">
    <location>
        <begin position="156"/>
        <end position="173"/>
    </location>
</feature>
<sequence length="489" mass="53873">MLHFSESELHQFKPPPSTVRKNALGYGSASFHPDLSRRGHSLESSSSVLSTSPQKDEQHARGVFAPPPPLLLVAAEQSQEEYRSRRGPRVRFADEFRRAVDVASFTPEISPVDHSLVISSYLPKPQPVEVHAQISRSERNRRQQQRRVSPTRRSLSSEATTGVSSQSSSRTSSPFERNPDRRESPPAPYCRTDLETVKLPMWGFRSGSTESNNAPSAERGIDVQLSAVSSSSHNHHHHHDLQSAKILPRSKQTPRILADEPFSLHTERRSLLRLVAGQTSLHKSTTEASNSVQPRPRVASRSPIRISPNKYATELRMCLSKSPTRVPFSGATVTSSATSATTLTSRKPSAASSVRETTRSSSAVSSSGTTPRSSLSSLPLRSARLLPTTVVATLKPPKSLPLQPSNRMTVPSVDKPSDDDEPTLHHPTIMHGRPQQPVVKAPTMVDVMEMYRQKLDALKHSHDRNMAKIQQQKERVSSASNAARTKSTV</sequence>
<accession>A0A0S4J1L3</accession>
<protein>
    <submittedName>
        <fullName evidence="2">Uncharacterized protein</fullName>
    </submittedName>
</protein>
<feature type="compositionally biased region" description="Polar residues" evidence="1">
    <location>
        <begin position="280"/>
        <end position="293"/>
    </location>
</feature>
<feature type="region of interest" description="Disordered" evidence="1">
    <location>
        <begin position="1"/>
        <end position="70"/>
    </location>
</feature>
<keyword evidence="3" id="KW-1185">Reference proteome</keyword>
<feature type="compositionally biased region" description="Low complexity" evidence="1">
    <location>
        <begin position="329"/>
        <end position="380"/>
    </location>
</feature>
<feature type="compositionally biased region" description="Low complexity" evidence="1">
    <location>
        <begin position="42"/>
        <end position="52"/>
    </location>
</feature>
<feature type="region of interest" description="Disordered" evidence="1">
    <location>
        <begin position="280"/>
        <end position="306"/>
    </location>
</feature>
<feature type="region of interest" description="Disordered" evidence="1">
    <location>
        <begin position="468"/>
        <end position="489"/>
    </location>
</feature>
<proteinExistence type="predicted"/>
<evidence type="ECO:0000313" key="3">
    <source>
        <dbReference type="Proteomes" id="UP000051952"/>
    </source>
</evidence>
<evidence type="ECO:0000313" key="2">
    <source>
        <dbReference type="EMBL" id="CUG82159.1"/>
    </source>
</evidence>
<reference evidence="3" key="1">
    <citation type="submission" date="2015-09" db="EMBL/GenBank/DDBJ databases">
        <authorList>
            <consortium name="Pathogen Informatics"/>
        </authorList>
    </citation>
    <scope>NUCLEOTIDE SEQUENCE [LARGE SCALE GENOMIC DNA]</scope>
    <source>
        <strain evidence="3">Lake Konstanz</strain>
    </source>
</reference>
<gene>
    <name evidence="2" type="ORF">BSAL_86995</name>
</gene>
<feature type="compositionally biased region" description="Low complexity" evidence="1">
    <location>
        <begin position="395"/>
        <end position="405"/>
    </location>
</feature>
<feature type="region of interest" description="Disordered" evidence="1">
    <location>
        <begin position="130"/>
        <end position="192"/>
    </location>
</feature>
<dbReference type="Proteomes" id="UP000051952">
    <property type="component" value="Unassembled WGS sequence"/>
</dbReference>
<feature type="compositionally biased region" description="Basic and acidic residues" evidence="1">
    <location>
        <begin position="1"/>
        <end position="11"/>
    </location>
</feature>
<name>A0A0S4J1L3_BODSA</name>
<evidence type="ECO:0000256" key="1">
    <source>
        <dbReference type="SAM" id="MobiDB-lite"/>
    </source>
</evidence>
<feature type="region of interest" description="Disordered" evidence="1">
    <location>
        <begin position="395"/>
        <end position="434"/>
    </location>
</feature>
<feature type="compositionally biased region" description="Polar residues" evidence="1">
    <location>
        <begin position="477"/>
        <end position="489"/>
    </location>
</feature>
<dbReference type="VEuPathDB" id="TriTrypDB:BSAL_86995"/>
<dbReference type="EMBL" id="CYKH01001075">
    <property type="protein sequence ID" value="CUG82159.1"/>
    <property type="molecule type" value="Genomic_DNA"/>
</dbReference>
<dbReference type="AlphaFoldDB" id="A0A0S4J1L3"/>